<feature type="compositionally biased region" description="Low complexity" evidence="8">
    <location>
        <begin position="1"/>
        <end position="14"/>
    </location>
</feature>
<dbReference type="GO" id="GO:0003712">
    <property type="term" value="F:transcription coregulator activity"/>
    <property type="evidence" value="ECO:0007669"/>
    <property type="project" value="TreeGrafter"/>
</dbReference>
<name>A0AAN8JUI2_PATCE</name>
<feature type="region of interest" description="Disordered" evidence="8">
    <location>
        <begin position="1"/>
        <end position="23"/>
    </location>
</feature>
<organism evidence="9 10">
    <name type="scientific">Patella caerulea</name>
    <name type="common">Rayed Mediterranean limpet</name>
    <dbReference type="NCBI Taxonomy" id="87958"/>
    <lineage>
        <taxon>Eukaryota</taxon>
        <taxon>Metazoa</taxon>
        <taxon>Spiralia</taxon>
        <taxon>Lophotrochozoa</taxon>
        <taxon>Mollusca</taxon>
        <taxon>Gastropoda</taxon>
        <taxon>Patellogastropoda</taxon>
        <taxon>Patelloidea</taxon>
        <taxon>Patellidae</taxon>
        <taxon>Patella</taxon>
    </lineage>
</organism>
<evidence type="ECO:0000256" key="1">
    <source>
        <dbReference type="ARBA" id="ARBA00004123"/>
    </source>
</evidence>
<evidence type="ECO:0000256" key="2">
    <source>
        <dbReference type="ARBA" id="ARBA00009851"/>
    </source>
</evidence>
<dbReference type="PANTHER" id="PTHR28314">
    <property type="entry name" value="MEDIATOR OF RNA POLYMERASE II TRANSCRIPTION SUBUNIT 29"/>
    <property type="match status" value="1"/>
</dbReference>
<dbReference type="Pfam" id="PF11568">
    <property type="entry name" value="Med29"/>
    <property type="match status" value="1"/>
</dbReference>
<keyword evidence="6" id="KW-0539">Nucleus</keyword>
<dbReference type="EMBL" id="JAZGQO010000007">
    <property type="protein sequence ID" value="KAK6181263.1"/>
    <property type="molecule type" value="Genomic_DNA"/>
</dbReference>
<evidence type="ECO:0000256" key="6">
    <source>
        <dbReference type="ARBA" id="ARBA00023242"/>
    </source>
</evidence>
<proteinExistence type="inferred from homology"/>
<evidence type="ECO:0000256" key="5">
    <source>
        <dbReference type="ARBA" id="ARBA00023163"/>
    </source>
</evidence>
<dbReference type="GO" id="GO:0016592">
    <property type="term" value="C:mediator complex"/>
    <property type="evidence" value="ECO:0007669"/>
    <property type="project" value="InterPro"/>
</dbReference>
<keyword evidence="10" id="KW-1185">Reference proteome</keyword>
<dbReference type="Proteomes" id="UP001347796">
    <property type="component" value="Unassembled WGS sequence"/>
</dbReference>
<evidence type="ECO:0000256" key="3">
    <source>
        <dbReference type="ARBA" id="ARBA00019684"/>
    </source>
</evidence>
<dbReference type="AlphaFoldDB" id="A0AAN8JUI2"/>
<evidence type="ECO:0000256" key="4">
    <source>
        <dbReference type="ARBA" id="ARBA00023015"/>
    </source>
</evidence>
<sequence>MATPMQVQNQQVTPQQPPNPAQAAQLQHAEIDPVAKFKNLLPRLKESLGILFKSAGEVFRYHATQDSGTRPGDSPQQKFEKSLEEFYALCDQIEINLKLALEMHSHFLDSMRYSPFPVVSSFKMDTQQEGFHYPQYLLTVRTQINCATEIHDVLTEFATKMADQPTS</sequence>
<accession>A0AAN8JUI2</accession>
<keyword evidence="4" id="KW-0805">Transcription regulation</keyword>
<reference evidence="9 10" key="1">
    <citation type="submission" date="2024-01" db="EMBL/GenBank/DDBJ databases">
        <title>The genome of the rayed Mediterranean limpet Patella caerulea (Linnaeus, 1758).</title>
        <authorList>
            <person name="Anh-Thu Weber A."/>
            <person name="Halstead-Nussloch G."/>
        </authorList>
    </citation>
    <scope>NUCLEOTIDE SEQUENCE [LARGE SCALE GENOMIC DNA]</scope>
    <source>
        <strain evidence="9">AATW-2023a</strain>
        <tissue evidence="9">Whole specimen</tissue>
    </source>
</reference>
<comment type="caution">
    <text evidence="9">The sequence shown here is derived from an EMBL/GenBank/DDBJ whole genome shotgun (WGS) entry which is preliminary data.</text>
</comment>
<comment type="subcellular location">
    <subcellularLocation>
        <location evidence="1">Nucleus</location>
    </subcellularLocation>
</comment>
<dbReference type="GO" id="GO:0006357">
    <property type="term" value="P:regulation of transcription by RNA polymerase II"/>
    <property type="evidence" value="ECO:0007669"/>
    <property type="project" value="TreeGrafter"/>
</dbReference>
<comment type="similarity">
    <text evidence="2">Belongs to the Mediator complex subunit 29 family.</text>
</comment>
<evidence type="ECO:0000313" key="10">
    <source>
        <dbReference type="Proteomes" id="UP001347796"/>
    </source>
</evidence>
<evidence type="ECO:0000256" key="7">
    <source>
        <dbReference type="ARBA" id="ARBA00031963"/>
    </source>
</evidence>
<evidence type="ECO:0000256" key="8">
    <source>
        <dbReference type="SAM" id="MobiDB-lite"/>
    </source>
</evidence>
<dbReference type="InterPro" id="IPR021018">
    <property type="entry name" value="Mediator_Med29_met"/>
</dbReference>
<evidence type="ECO:0000313" key="9">
    <source>
        <dbReference type="EMBL" id="KAK6181263.1"/>
    </source>
</evidence>
<keyword evidence="5" id="KW-0804">Transcription</keyword>
<dbReference type="PANTHER" id="PTHR28314:SF1">
    <property type="entry name" value="MEDIATOR OF RNA POLYMERASE II TRANSCRIPTION SUBUNIT 29"/>
    <property type="match status" value="1"/>
</dbReference>
<gene>
    <name evidence="9" type="ORF">SNE40_009153</name>
</gene>
<protein>
    <recommendedName>
        <fullName evidence="3">Mediator of RNA polymerase II transcription subunit 29</fullName>
    </recommendedName>
    <alternativeName>
        <fullName evidence="7">Mediator complex subunit 29</fullName>
    </alternativeName>
</protein>